<dbReference type="Proteomes" id="UP000501379">
    <property type="component" value="Chromosome"/>
</dbReference>
<organism evidence="1 2">
    <name type="scientific">Aquipseudomonas campi</name>
    <dbReference type="NCBI Taxonomy" id="2731681"/>
    <lineage>
        <taxon>Bacteria</taxon>
        <taxon>Pseudomonadati</taxon>
        <taxon>Pseudomonadota</taxon>
        <taxon>Gammaproteobacteria</taxon>
        <taxon>Pseudomonadales</taxon>
        <taxon>Pseudomonadaceae</taxon>
        <taxon>Aquipseudomonas</taxon>
    </lineage>
</organism>
<dbReference type="AlphaFoldDB" id="A0A6M8F424"/>
<proteinExistence type="predicted"/>
<reference evidence="1" key="1">
    <citation type="submission" date="2020-07" db="EMBL/GenBank/DDBJ databases">
        <title>Nitrate ammonifying Pseudomonas campi sp. nov. isolated from German agricultural grassland.</title>
        <authorList>
            <person name="Timsy T."/>
            <person name="Ulrich A."/>
            <person name="Spanner T."/>
            <person name="Foesel B."/>
            <person name="Kolb S."/>
            <person name="Horn M.A."/>
            <person name="Behrendt U."/>
        </authorList>
    </citation>
    <scope>NUCLEOTIDE SEQUENCE</scope>
    <source>
        <strain evidence="1">S1-A32-2</strain>
    </source>
</reference>
<evidence type="ECO:0000313" key="1">
    <source>
        <dbReference type="EMBL" id="QKE63234.1"/>
    </source>
</evidence>
<dbReference type="RefSeq" id="WP_173206416.1">
    <property type="nucleotide sequence ID" value="NZ_CP053697.2"/>
</dbReference>
<dbReference type="EMBL" id="CP053697">
    <property type="protein sequence ID" value="QKE63234.1"/>
    <property type="molecule type" value="Genomic_DNA"/>
</dbReference>
<evidence type="ECO:0000313" key="2">
    <source>
        <dbReference type="Proteomes" id="UP000501379"/>
    </source>
</evidence>
<name>A0A6M8F424_9GAMM</name>
<accession>A0A6M8F424</accession>
<gene>
    <name evidence="1" type="ORF">HNE05_07635</name>
</gene>
<keyword evidence="2" id="KW-1185">Reference proteome</keyword>
<sequence length="396" mass="45558">MTNTTNTKPCKQKLCKNCLQPFQYKRKTAEFCKEYCKKSNKAKRLKAQQEKRLYRAETSAFFYYLADECRRAGTVEVLPATLEDFQALHAVYKYRLKANNYGRDSEYSICHIFPVQHPFLIGTITADNLVVSYSKLNSKYSNTAFAGAGRSISRLSLLPKWRTSEEQPKKEVIKMIVEYLGADFVEKMQQLLKLQPAQRQQVFDWLIAHADERIPSVEKLEALTTQELSKLKALVSGKESGSFAYSDWQEYGAVFGHELRRLVQYRPELERAIEAWEATLEDYIGVELSRHYGKLPKRLTAKLDKVLQTIYAEQFSILHGSPASQFVQKIQTLVSEAKAIAAEPIAQSDMTTKEWADYQHRLIKDQLRKEAAEAHALYVEKRWIETQAAMSLKQAA</sequence>
<protein>
    <submittedName>
        <fullName evidence="1">Uncharacterized protein</fullName>
    </submittedName>
</protein>
<dbReference type="KEGG" id="pcam:HNE05_07635"/>